<accession>A0A8H4L2P0</accession>
<feature type="transmembrane region" description="Helical" evidence="5">
    <location>
        <begin position="20"/>
        <end position="39"/>
    </location>
</feature>
<keyword evidence="4 5" id="KW-0472">Membrane</keyword>
<dbReference type="AlphaFoldDB" id="A0A8H4L2P0"/>
<keyword evidence="2 5" id="KW-0812">Transmembrane</keyword>
<feature type="transmembrane region" description="Helical" evidence="5">
    <location>
        <begin position="85"/>
        <end position="102"/>
    </location>
</feature>
<dbReference type="GO" id="GO:0016020">
    <property type="term" value="C:membrane"/>
    <property type="evidence" value="ECO:0007669"/>
    <property type="project" value="UniProtKB-SubCell"/>
</dbReference>
<dbReference type="Proteomes" id="UP000554235">
    <property type="component" value="Unassembled WGS sequence"/>
</dbReference>
<evidence type="ECO:0000256" key="2">
    <source>
        <dbReference type="ARBA" id="ARBA00022692"/>
    </source>
</evidence>
<organism evidence="6 7">
    <name type="scientific">Fusarium albosuccineum</name>
    <dbReference type="NCBI Taxonomy" id="1237068"/>
    <lineage>
        <taxon>Eukaryota</taxon>
        <taxon>Fungi</taxon>
        <taxon>Dikarya</taxon>
        <taxon>Ascomycota</taxon>
        <taxon>Pezizomycotina</taxon>
        <taxon>Sordariomycetes</taxon>
        <taxon>Hypocreomycetidae</taxon>
        <taxon>Hypocreales</taxon>
        <taxon>Nectriaceae</taxon>
        <taxon>Fusarium</taxon>
        <taxon>Fusarium decemcellulare species complex</taxon>
    </lineage>
</organism>
<feature type="transmembrane region" description="Helical" evidence="5">
    <location>
        <begin position="155"/>
        <end position="177"/>
    </location>
</feature>
<feature type="transmembrane region" description="Helical" evidence="5">
    <location>
        <begin position="46"/>
        <end position="65"/>
    </location>
</feature>
<dbReference type="PANTHER" id="PTHR31465">
    <property type="entry name" value="PROTEIN RTA1-RELATED"/>
    <property type="match status" value="1"/>
</dbReference>
<dbReference type="Pfam" id="PF04479">
    <property type="entry name" value="RTA1"/>
    <property type="match status" value="1"/>
</dbReference>
<name>A0A8H4L2P0_9HYPO</name>
<keyword evidence="3 5" id="KW-1133">Transmembrane helix</keyword>
<comment type="subcellular location">
    <subcellularLocation>
        <location evidence="1">Membrane</location>
        <topology evidence="1">Multi-pass membrane protein</topology>
    </subcellularLocation>
</comment>
<evidence type="ECO:0000313" key="7">
    <source>
        <dbReference type="Proteomes" id="UP000554235"/>
    </source>
</evidence>
<evidence type="ECO:0000256" key="3">
    <source>
        <dbReference type="ARBA" id="ARBA00022989"/>
    </source>
</evidence>
<evidence type="ECO:0000256" key="4">
    <source>
        <dbReference type="ARBA" id="ARBA00023136"/>
    </source>
</evidence>
<evidence type="ECO:0000256" key="5">
    <source>
        <dbReference type="SAM" id="Phobius"/>
    </source>
</evidence>
<protein>
    <submittedName>
        <fullName evidence="6">Rta1 domain</fullName>
    </submittedName>
</protein>
<evidence type="ECO:0000313" key="6">
    <source>
        <dbReference type="EMBL" id="KAF4460403.1"/>
    </source>
</evidence>
<dbReference type="PANTHER" id="PTHR31465:SF27">
    <property type="entry name" value="DOMAIN PROTEIN, PUTATIVE (AFU_ORTHOLOGUE AFUA_3G01030)-RELATED"/>
    <property type="match status" value="1"/>
</dbReference>
<reference evidence="6 7" key="1">
    <citation type="submission" date="2020-01" db="EMBL/GenBank/DDBJ databases">
        <title>Identification and distribution of gene clusters putatively required for synthesis of sphingolipid metabolism inhibitors in phylogenetically diverse species of the filamentous fungus Fusarium.</title>
        <authorList>
            <person name="Kim H.-S."/>
            <person name="Busman M."/>
            <person name="Brown D.W."/>
            <person name="Divon H."/>
            <person name="Uhlig S."/>
            <person name="Proctor R.H."/>
        </authorList>
    </citation>
    <scope>NUCLEOTIDE SEQUENCE [LARGE SCALE GENOMIC DNA]</scope>
    <source>
        <strain evidence="6 7">NRRL 20459</strain>
    </source>
</reference>
<dbReference type="OrthoDB" id="3358017at2759"/>
<feature type="transmembrane region" description="Helical" evidence="5">
    <location>
        <begin position="235"/>
        <end position="256"/>
    </location>
</feature>
<keyword evidence="7" id="KW-1185">Reference proteome</keyword>
<feature type="transmembrane region" description="Helical" evidence="5">
    <location>
        <begin position="203"/>
        <end position="223"/>
    </location>
</feature>
<feature type="transmembrane region" description="Helical" evidence="5">
    <location>
        <begin position="123"/>
        <end position="149"/>
    </location>
</feature>
<evidence type="ECO:0000256" key="1">
    <source>
        <dbReference type="ARBA" id="ARBA00004141"/>
    </source>
</evidence>
<proteinExistence type="predicted"/>
<dbReference type="EMBL" id="JAADYS010001950">
    <property type="protein sequence ID" value="KAF4460403.1"/>
    <property type="molecule type" value="Genomic_DNA"/>
</dbReference>
<sequence length="295" mass="33196">MAVLEPYKHGYYLWKYVPSAAGAGLFCAVFGLVTIAYVWRIWKSRTWFTIPFAVGGFMQFIGYAGRAACYTRIGRLMPFVVQQNNILLAPVLYAASIYMTLGRIIRNVKGEKHSIVSPKRLTAVFLTCDILALAVQGSAAGLMVVAEYAQIAEGVVIAGLAIQIVAFGLFWLTSWVFHIRMSRDLVLTCAIPAEVQWENTMRMLYGVSALIMLRSIFRMIEFVMGQDGYLLSNEWPLYIFDTLPMLAVMGIFWKWFPSSVRSPRAVSFNSLHSLHSLQESEPREQAHKGATTRQV</sequence>
<dbReference type="InterPro" id="IPR007568">
    <property type="entry name" value="RTA1"/>
</dbReference>
<comment type="caution">
    <text evidence="6">The sequence shown here is derived from an EMBL/GenBank/DDBJ whole genome shotgun (WGS) entry which is preliminary data.</text>
</comment>
<gene>
    <name evidence="6" type="ORF">FALBO_12820</name>
</gene>